<gene>
    <name evidence="14" type="primary">st6gal2</name>
    <name evidence="14" type="ORF">NPIL_647762</name>
</gene>
<evidence type="ECO:0000256" key="13">
    <source>
        <dbReference type="ARBA" id="ARBA00034329"/>
    </source>
</evidence>
<evidence type="ECO:0000256" key="8">
    <source>
        <dbReference type="ARBA" id="ARBA00023034"/>
    </source>
</evidence>
<evidence type="ECO:0000256" key="3">
    <source>
        <dbReference type="ARBA" id="ARBA00022676"/>
    </source>
</evidence>
<keyword evidence="7" id="KW-1133">Transmembrane helix</keyword>
<dbReference type="EC" id="2.4.3.1" evidence="13"/>
<proteinExistence type="inferred from homology"/>
<evidence type="ECO:0000256" key="6">
    <source>
        <dbReference type="ARBA" id="ARBA00022968"/>
    </source>
</evidence>
<comment type="subcellular location">
    <subcellularLocation>
        <location evidence="1">Golgi apparatus</location>
        <location evidence="1">Golgi stack membrane</location>
        <topology evidence="1">Single-pass type II membrane protein</topology>
    </subcellularLocation>
</comment>
<keyword evidence="5" id="KW-0812">Transmembrane</keyword>
<evidence type="ECO:0000256" key="5">
    <source>
        <dbReference type="ARBA" id="ARBA00022692"/>
    </source>
</evidence>
<dbReference type="PANTHER" id="PTHR46059">
    <property type="entry name" value="BETA-GALACTOSIDE ALPHA-2,6-SIALYLTRANSFERASE"/>
    <property type="match status" value="1"/>
</dbReference>
<dbReference type="Pfam" id="PF00777">
    <property type="entry name" value="Glyco_transf_29"/>
    <property type="match status" value="1"/>
</dbReference>
<dbReference type="OrthoDB" id="10264956at2759"/>
<keyword evidence="11" id="KW-0325">Glycoprotein</keyword>
<evidence type="ECO:0000256" key="4">
    <source>
        <dbReference type="ARBA" id="ARBA00022679"/>
    </source>
</evidence>
<dbReference type="InterPro" id="IPR038578">
    <property type="entry name" value="GT29-like_sf"/>
</dbReference>
<evidence type="ECO:0000256" key="11">
    <source>
        <dbReference type="ARBA" id="ARBA00023180"/>
    </source>
</evidence>
<keyword evidence="10" id="KW-1015">Disulfide bond</keyword>
<comment type="catalytic activity">
    <reaction evidence="12">
        <text>a beta-D-galactoside + CMP-N-acetyl-beta-neuraminate = an N-acetyl-alpha-neuraminyl-(2-&gt;6)-beta-D-galactosyl derivative + CMP + H(+)</text>
        <dbReference type="Rhea" id="RHEA:52104"/>
        <dbReference type="ChEBI" id="CHEBI:15378"/>
        <dbReference type="ChEBI" id="CHEBI:28034"/>
        <dbReference type="ChEBI" id="CHEBI:57812"/>
        <dbReference type="ChEBI" id="CHEBI:60377"/>
        <dbReference type="ChEBI" id="CHEBI:136398"/>
        <dbReference type="EC" id="2.4.3.1"/>
    </reaction>
</comment>
<dbReference type="GO" id="GO:0097503">
    <property type="term" value="P:sialylation"/>
    <property type="evidence" value="ECO:0007669"/>
    <property type="project" value="TreeGrafter"/>
</dbReference>
<dbReference type="PIRSF" id="PIRSF005557">
    <property type="entry name" value="Sialyl_trans"/>
    <property type="match status" value="1"/>
</dbReference>
<organism evidence="14 15">
    <name type="scientific">Nephila pilipes</name>
    <name type="common">Giant wood spider</name>
    <name type="synonym">Nephila maculata</name>
    <dbReference type="NCBI Taxonomy" id="299642"/>
    <lineage>
        <taxon>Eukaryota</taxon>
        <taxon>Metazoa</taxon>
        <taxon>Ecdysozoa</taxon>
        <taxon>Arthropoda</taxon>
        <taxon>Chelicerata</taxon>
        <taxon>Arachnida</taxon>
        <taxon>Araneae</taxon>
        <taxon>Araneomorphae</taxon>
        <taxon>Entelegynae</taxon>
        <taxon>Araneoidea</taxon>
        <taxon>Nephilidae</taxon>
        <taxon>Nephila</taxon>
    </lineage>
</organism>
<comment type="similarity">
    <text evidence="2">Belongs to the glycosyltransferase 29 family.</text>
</comment>
<keyword evidence="6" id="KW-0735">Signal-anchor</keyword>
<evidence type="ECO:0000313" key="15">
    <source>
        <dbReference type="Proteomes" id="UP000887013"/>
    </source>
</evidence>
<evidence type="ECO:0000256" key="1">
    <source>
        <dbReference type="ARBA" id="ARBA00004447"/>
    </source>
</evidence>
<name>A0A8X6PIK1_NEPPI</name>
<accession>A0A8X6PIK1</accession>
<evidence type="ECO:0000256" key="7">
    <source>
        <dbReference type="ARBA" id="ARBA00022989"/>
    </source>
</evidence>
<reference evidence="14" key="1">
    <citation type="submission" date="2020-08" db="EMBL/GenBank/DDBJ databases">
        <title>Multicomponent nature underlies the extraordinary mechanical properties of spider dragline silk.</title>
        <authorList>
            <person name="Kono N."/>
            <person name="Nakamura H."/>
            <person name="Mori M."/>
            <person name="Yoshida Y."/>
            <person name="Ohtoshi R."/>
            <person name="Malay A.D."/>
            <person name="Moran D.A.P."/>
            <person name="Tomita M."/>
            <person name="Numata K."/>
            <person name="Arakawa K."/>
        </authorList>
    </citation>
    <scope>NUCLEOTIDE SEQUENCE</scope>
</reference>
<dbReference type="AlphaFoldDB" id="A0A8X6PIK1"/>
<evidence type="ECO:0000313" key="14">
    <source>
        <dbReference type="EMBL" id="GFT73172.1"/>
    </source>
</evidence>
<dbReference type="GO" id="GO:0003835">
    <property type="term" value="F:beta-galactoside alpha-2,6-sialyltransferase activity"/>
    <property type="evidence" value="ECO:0007669"/>
    <property type="project" value="UniProtKB-EC"/>
</dbReference>
<evidence type="ECO:0000256" key="12">
    <source>
        <dbReference type="ARBA" id="ARBA00034249"/>
    </source>
</evidence>
<evidence type="ECO:0000256" key="9">
    <source>
        <dbReference type="ARBA" id="ARBA00023136"/>
    </source>
</evidence>
<dbReference type="Proteomes" id="UP000887013">
    <property type="component" value="Unassembled WGS sequence"/>
</dbReference>
<sequence>MTIFGVIGYAYVLWSQYWRTALEKKQTIMNSAHYVQEVSLSEIPSSSIISNSQNNNSDEVPLDKLNNKIHTYKNQLLIQLRKAQLVAGNVLFHKEKEKTNIYRVKFKRQNVRIPQKSQHQLICELKDKVRMEMLHKNLEPFSKLGYDKYFPSEPIFKIFQKHHTCAIVSSSGSMYKSKLGKEIDSHDIVLRFNSAPTEGYQEDVGSKTTIRFLNSQVVSKPEFDFLNSPMYRNVTLIVWDPSKYHGSLEEIIHQNMHIWMNIFQFSNV</sequence>
<dbReference type="EMBL" id="BMAW01070423">
    <property type="protein sequence ID" value="GFT73172.1"/>
    <property type="molecule type" value="Genomic_DNA"/>
</dbReference>
<keyword evidence="3" id="KW-0328">Glycosyltransferase</keyword>
<dbReference type="GO" id="GO:0032580">
    <property type="term" value="C:Golgi cisterna membrane"/>
    <property type="evidence" value="ECO:0007669"/>
    <property type="project" value="UniProtKB-SubCell"/>
</dbReference>
<dbReference type="PANTHER" id="PTHR46059:SF1">
    <property type="entry name" value="BETA-GALACTOSIDE ALPHA-2,6-SIALYLTRANSFERASE"/>
    <property type="match status" value="1"/>
</dbReference>
<evidence type="ECO:0000256" key="10">
    <source>
        <dbReference type="ARBA" id="ARBA00023157"/>
    </source>
</evidence>
<keyword evidence="15" id="KW-1185">Reference proteome</keyword>
<keyword evidence="4" id="KW-0808">Transferase</keyword>
<comment type="caution">
    <text evidence="14">The sequence shown here is derived from an EMBL/GenBank/DDBJ whole genome shotgun (WGS) entry which is preliminary data.</text>
</comment>
<dbReference type="Gene3D" id="3.90.1480.20">
    <property type="entry name" value="Glycosyl transferase family 29"/>
    <property type="match status" value="1"/>
</dbReference>
<keyword evidence="8" id="KW-0333">Golgi apparatus</keyword>
<keyword evidence="9" id="KW-0472">Membrane</keyword>
<protein>
    <recommendedName>
        <fullName evidence="13">beta-galactoside alpha-(2,6)-sialyltransferase</fullName>
        <ecNumber evidence="13">2.4.3.1</ecNumber>
    </recommendedName>
</protein>
<dbReference type="InterPro" id="IPR001675">
    <property type="entry name" value="Glyco_trans_29"/>
</dbReference>
<dbReference type="InterPro" id="IPR012163">
    <property type="entry name" value="Sialyl_trans"/>
</dbReference>
<evidence type="ECO:0000256" key="2">
    <source>
        <dbReference type="ARBA" id="ARBA00006003"/>
    </source>
</evidence>